<dbReference type="GO" id="GO:0005524">
    <property type="term" value="F:ATP binding"/>
    <property type="evidence" value="ECO:0007669"/>
    <property type="project" value="UniProtKB-KW"/>
</dbReference>
<gene>
    <name evidence="9" type="ORF">KM031_10365</name>
</gene>
<dbReference type="GO" id="GO:0015833">
    <property type="term" value="P:peptide transport"/>
    <property type="evidence" value="ECO:0007669"/>
    <property type="project" value="InterPro"/>
</dbReference>
<reference evidence="9" key="1">
    <citation type="submission" date="2021-06" db="EMBL/GenBank/DDBJ databases">
        <title>Direct submission.</title>
        <authorList>
            <person name="Lee C.-S."/>
            <person name="Jin L."/>
        </authorList>
    </citation>
    <scope>NUCLEOTIDE SEQUENCE</scope>
    <source>
        <strain evidence="9">Con5</strain>
    </source>
</reference>
<comment type="similarity">
    <text evidence="2">Belongs to the ABC transporter superfamily.</text>
</comment>
<keyword evidence="7" id="KW-0472">Membrane</keyword>
<dbReference type="PROSITE" id="PS00211">
    <property type="entry name" value="ABC_TRANSPORTER_1"/>
    <property type="match status" value="1"/>
</dbReference>
<accession>A0A975S0H6</accession>
<feature type="domain" description="ABC transporter" evidence="8">
    <location>
        <begin position="6"/>
        <end position="256"/>
    </location>
</feature>
<dbReference type="EMBL" id="CP076361">
    <property type="protein sequence ID" value="QWK89271.1"/>
    <property type="molecule type" value="Genomic_DNA"/>
</dbReference>
<dbReference type="InterPro" id="IPR003593">
    <property type="entry name" value="AAA+_ATPase"/>
</dbReference>
<keyword evidence="4" id="KW-1003">Cell membrane</keyword>
<dbReference type="CDD" id="cd03257">
    <property type="entry name" value="ABC_NikE_OppD_transporters"/>
    <property type="match status" value="1"/>
</dbReference>
<dbReference type="Gene3D" id="3.40.50.300">
    <property type="entry name" value="P-loop containing nucleotide triphosphate hydrolases"/>
    <property type="match status" value="1"/>
</dbReference>
<dbReference type="FunFam" id="3.40.50.300:FF:000016">
    <property type="entry name" value="Oligopeptide ABC transporter ATP-binding component"/>
    <property type="match status" value="1"/>
</dbReference>
<sequence>MMETVLDIRDLRVSIPTDHGLLHAVRGVDLSVRAGQTLCLVGESGCGKSLTAMALMGLLPRHAQTGAARFALLGQDYAGQPPQARAALRRRGLSMIFQDPMTALNPTLTIGRQLTEAVMYLDGLSRAAATARAVEMLGRVGIAQPALRLGQYPHQFSGGQRQRLMIAMALMGQPRLLIADEPTTALDVTIQAQILGLLAELQRDLGLAILLITHDLGVVAAVAQEVAVMYAGRIVEHGPATAIFDRPDHPYTRGLMAAIPVPGRTARGSDLPAIPGSVPGLIGPQSGCAFRARCAHAVAACDSDPVPLVSTAPGRRAECHRLAAGAIG</sequence>
<dbReference type="InterPro" id="IPR003439">
    <property type="entry name" value="ABC_transporter-like_ATP-bd"/>
</dbReference>
<keyword evidence="6 9" id="KW-0067">ATP-binding</keyword>
<dbReference type="Pfam" id="PF00005">
    <property type="entry name" value="ABC_tran"/>
    <property type="match status" value="1"/>
</dbReference>
<evidence type="ECO:0000256" key="1">
    <source>
        <dbReference type="ARBA" id="ARBA00004417"/>
    </source>
</evidence>
<dbReference type="Proteomes" id="UP000679352">
    <property type="component" value="Chromosome"/>
</dbReference>
<comment type="subcellular location">
    <subcellularLocation>
        <location evidence="1">Cell inner membrane</location>
        <topology evidence="1">Peripheral membrane protein</topology>
    </subcellularLocation>
</comment>
<dbReference type="KEGG" id="gfu:KM031_10365"/>
<evidence type="ECO:0000256" key="7">
    <source>
        <dbReference type="ARBA" id="ARBA00023136"/>
    </source>
</evidence>
<evidence type="ECO:0000313" key="10">
    <source>
        <dbReference type="Proteomes" id="UP000679352"/>
    </source>
</evidence>
<dbReference type="GO" id="GO:0005886">
    <property type="term" value="C:plasma membrane"/>
    <property type="evidence" value="ECO:0007669"/>
    <property type="project" value="UniProtKB-SubCell"/>
</dbReference>
<evidence type="ECO:0000259" key="8">
    <source>
        <dbReference type="PROSITE" id="PS50893"/>
    </source>
</evidence>
<dbReference type="SMART" id="SM00382">
    <property type="entry name" value="AAA"/>
    <property type="match status" value="1"/>
</dbReference>
<dbReference type="SUPFAM" id="SSF52540">
    <property type="entry name" value="P-loop containing nucleoside triphosphate hydrolases"/>
    <property type="match status" value="1"/>
</dbReference>
<protein>
    <submittedName>
        <fullName evidence="9">ABC transporter ATP-binding protein</fullName>
    </submittedName>
</protein>
<dbReference type="GO" id="GO:0016887">
    <property type="term" value="F:ATP hydrolysis activity"/>
    <property type="evidence" value="ECO:0007669"/>
    <property type="project" value="InterPro"/>
</dbReference>
<proteinExistence type="inferred from homology"/>
<keyword evidence="3" id="KW-0813">Transport</keyword>
<keyword evidence="10" id="KW-1185">Reference proteome</keyword>
<evidence type="ECO:0000313" key="9">
    <source>
        <dbReference type="EMBL" id="QWK89271.1"/>
    </source>
</evidence>
<dbReference type="InterPro" id="IPR013563">
    <property type="entry name" value="Oligopep_ABC_C"/>
</dbReference>
<evidence type="ECO:0000256" key="3">
    <source>
        <dbReference type="ARBA" id="ARBA00022448"/>
    </source>
</evidence>
<evidence type="ECO:0000256" key="5">
    <source>
        <dbReference type="ARBA" id="ARBA00022741"/>
    </source>
</evidence>
<dbReference type="InterPro" id="IPR017871">
    <property type="entry name" value="ABC_transporter-like_CS"/>
</dbReference>
<dbReference type="PANTHER" id="PTHR43297">
    <property type="entry name" value="OLIGOPEPTIDE TRANSPORT ATP-BINDING PROTEIN APPD"/>
    <property type="match status" value="1"/>
</dbReference>
<dbReference type="InterPro" id="IPR050388">
    <property type="entry name" value="ABC_Ni/Peptide_Import"/>
</dbReference>
<evidence type="ECO:0000256" key="2">
    <source>
        <dbReference type="ARBA" id="ARBA00005417"/>
    </source>
</evidence>
<organism evidence="9 10">
    <name type="scientific">Gemmobacter fulvus</name>
    <dbReference type="NCBI Taxonomy" id="2840474"/>
    <lineage>
        <taxon>Bacteria</taxon>
        <taxon>Pseudomonadati</taxon>
        <taxon>Pseudomonadota</taxon>
        <taxon>Alphaproteobacteria</taxon>
        <taxon>Rhodobacterales</taxon>
        <taxon>Paracoccaceae</taxon>
        <taxon>Gemmobacter</taxon>
    </lineage>
</organism>
<dbReference type="GO" id="GO:0055085">
    <property type="term" value="P:transmembrane transport"/>
    <property type="evidence" value="ECO:0007669"/>
    <property type="project" value="UniProtKB-ARBA"/>
</dbReference>
<dbReference type="PROSITE" id="PS50893">
    <property type="entry name" value="ABC_TRANSPORTER_2"/>
    <property type="match status" value="1"/>
</dbReference>
<dbReference type="Pfam" id="PF08352">
    <property type="entry name" value="oligo_HPY"/>
    <property type="match status" value="1"/>
</dbReference>
<name>A0A975S0H6_9RHOB</name>
<dbReference type="PANTHER" id="PTHR43297:SF2">
    <property type="entry name" value="DIPEPTIDE TRANSPORT ATP-BINDING PROTEIN DPPD"/>
    <property type="match status" value="1"/>
</dbReference>
<evidence type="ECO:0000256" key="6">
    <source>
        <dbReference type="ARBA" id="ARBA00022840"/>
    </source>
</evidence>
<dbReference type="AlphaFoldDB" id="A0A975S0H6"/>
<keyword evidence="5" id="KW-0547">Nucleotide-binding</keyword>
<evidence type="ECO:0000256" key="4">
    <source>
        <dbReference type="ARBA" id="ARBA00022475"/>
    </source>
</evidence>
<dbReference type="NCBIfam" id="TIGR01727">
    <property type="entry name" value="oligo_HPY"/>
    <property type="match status" value="1"/>
</dbReference>
<dbReference type="InterPro" id="IPR027417">
    <property type="entry name" value="P-loop_NTPase"/>
</dbReference>